<keyword evidence="9" id="KW-1185">Reference proteome</keyword>
<dbReference type="CDD" id="cd10747">
    <property type="entry name" value="DnaJ_C"/>
    <property type="match status" value="1"/>
</dbReference>
<dbReference type="PRINTS" id="PR00625">
    <property type="entry name" value="JDOMAIN"/>
</dbReference>
<accession>A0A0D2P7U6</accession>
<evidence type="ECO:0000313" key="8">
    <source>
        <dbReference type="EMBL" id="KJB41842.1"/>
    </source>
</evidence>
<dbReference type="Gene3D" id="2.60.260.20">
    <property type="entry name" value="Urease metallochaperone UreE, N-terminal domain"/>
    <property type="match status" value="1"/>
</dbReference>
<dbReference type="Gramene" id="KJB41842">
    <property type="protein sequence ID" value="KJB41842"/>
    <property type="gene ID" value="B456_007G123900"/>
</dbReference>
<proteinExistence type="predicted"/>
<dbReference type="Proteomes" id="UP000032304">
    <property type="component" value="Chromosome 7"/>
</dbReference>
<gene>
    <name evidence="8" type="ORF">B456_007G123900</name>
</gene>
<evidence type="ECO:0000313" key="9">
    <source>
        <dbReference type="Proteomes" id="UP000032304"/>
    </source>
</evidence>
<dbReference type="InterPro" id="IPR002939">
    <property type="entry name" value="DnaJ_C"/>
</dbReference>
<dbReference type="PANTHER" id="PTHR43888">
    <property type="entry name" value="DNAJ-LIKE-2, ISOFORM A-RELATED"/>
    <property type="match status" value="1"/>
</dbReference>
<dbReference type="Pfam" id="PF00226">
    <property type="entry name" value="DnaJ"/>
    <property type="match status" value="1"/>
</dbReference>
<evidence type="ECO:0000256" key="4">
    <source>
        <dbReference type="ARBA" id="ARBA00069679"/>
    </source>
</evidence>
<organism evidence="8 9">
    <name type="scientific">Gossypium raimondii</name>
    <name type="common">Peruvian cotton</name>
    <name type="synonym">Gossypium klotzschianum subsp. raimondii</name>
    <dbReference type="NCBI Taxonomy" id="29730"/>
    <lineage>
        <taxon>Eukaryota</taxon>
        <taxon>Viridiplantae</taxon>
        <taxon>Streptophyta</taxon>
        <taxon>Embryophyta</taxon>
        <taxon>Tracheophyta</taxon>
        <taxon>Spermatophyta</taxon>
        <taxon>Magnoliopsida</taxon>
        <taxon>eudicotyledons</taxon>
        <taxon>Gunneridae</taxon>
        <taxon>Pentapetalae</taxon>
        <taxon>rosids</taxon>
        <taxon>malvids</taxon>
        <taxon>Malvales</taxon>
        <taxon>Malvaceae</taxon>
        <taxon>Malvoideae</taxon>
        <taxon>Gossypium</taxon>
    </lineage>
</organism>
<dbReference type="InterPro" id="IPR008971">
    <property type="entry name" value="HSP40/DnaJ_pept-bd"/>
</dbReference>
<name>A0A0D2P7U6_GOSRA</name>
<dbReference type="Gene3D" id="1.10.287.110">
    <property type="entry name" value="DnaJ domain"/>
    <property type="match status" value="1"/>
</dbReference>
<comment type="subcellular location">
    <subcellularLocation>
        <location evidence="1">Endoplasmic reticulum</location>
    </subcellularLocation>
</comment>
<dbReference type="PROSITE" id="PS50076">
    <property type="entry name" value="DNAJ_2"/>
    <property type="match status" value="1"/>
</dbReference>
<reference evidence="8 9" key="1">
    <citation type="journal article" date="2012" name="Nature">
        <title>Repeated polyploidization of Gossypium genomes and the evolution of spinnable cotton fibres.</title>
        <authorList>
            <person name="Paterson A.H."/>
            <person name="Wendel J.F."/>
            <person name="Gundlach H."/>
            <person name="Guo H."/>
            <person name="Jenkins J."/>
            <person name="Jin D."/>
            <person name="Llewellyn D."/>
            <person name="Showmaker K.C."/>
            <person name="Shu S."/>
            <person name="Udall J."/>
            <person name="Yoo M.J."/>
            <person name="Byers R."/>
            <person name="Chen W."/>
            <person name="Doron-Faigenboim A."/>
            <person name="Duke M.V."/>
            <person name="Gong L."/>
            <person name="Grimwood J."/>
            <person name="Grover C."/>
            <person name="Grupp K."/>
            <person name="Hu G."/>
            <person name="Lee T.H."/>
            <person name="Li J."/>
            <person name="Lin L."/>
            <person name="Liu T."/>
            <person name="Marler B.S."/>
            <person name="Page J.T."/>
            <person name="Roberts A.W."/>
            <person name="Romanel E."/>
            <person name="Sanders W.S."/>
            <person name="Szadkowski E."/>
            <person name="Tan X."/>
            <person name="Tang H."/>
            <person name="Xu C."/>
            <person name="Wang J."/>
            <person name="Wang Z."/>
            <person name="Zhang D."/>
            <person name="Zhang L."/>
            <person name="Ashrafi H."/>
            <person name="Bedon F."/>
            <person name="Bowers J.E."/>
            <person name="Brubaker C.L."/>
            <person name="Chee P.W."/>
            <person name="Das S."/>
            <person name="Gingle A.R."/>
            <person name="Haigler C.H."/>
            <person name="Harker D."/>
            <person name="Hoffmann L.V."/>
            <person name="Hovav R."/>
            <person name="Jones D.C."/>
            <person name="Lemke C."/>
            <person name="Mansoor S."/>
            <person name="ur Rahman M."/>
            <person name="Rainville L.N."/>
            <person name="Rambani A."/>
            <person name="Reddy U.K."/>
            <person name="Rong J.K."/>
            <person name="Saranga Y."/>
            <person name="Scheffler B.E."/>
            <person name="Scheffler J.A."/>
            <person name="Stelly D.M."/>
            <person name="Triplett B.A."/>
            <person name="Van Deynze A."/>
            <person name="Vaslin M.F."/>
            <person name="Waghmare V.N."/>
            <person name="Walford S.A."/>
            <person name="Wright R.J."/>
            <person name="Zaki E.A."/>
            <person name="Zhang T."/>
            <person name="Dennis E.S."/>
            <person name="Mayer K.F."/>
            <person name="Peterson D.G."/>
            <person name="Rokhsar D.S."/>
            <person name="Wang X."/>
            <person name="Schmutz J."/>
        </authorList>
    </citation>
    <scope>NUCLEOTIDE SEQUENCE [LARGE SCALE GENOMIC DNA]</scope>
</reference>
<dbReference type="InterPro" id="IPR001623">
    <property type="entry name" value="DnaJ_domain"/>
</dbReference>
<dbReference type="SMART" id="SM00271">
    <property type="entry name" value="DnaJ"/>
    <property type="match status" value="1"/>
</dbReference>
<evidence type="ECO:0000256" key="3">
    <source>
        <dbReference type="ARBA" id="ARBA00023186"/>
    </source>
</evidence>
<dbReference type="GO" id="GO:0006457">
    <property type="term" value="P:protein folding"/>
    <property type="evidence" value="ECO:0007669"/>
    <property type="project" value="InterPro"/>
</dbReference>
<dbReference type="PROSITE" id="PS00636">
    <property type="entry name" value="DNAJ_1"/>
    <property type="match status" value="1"/>
</dbReference>
<dbReference type="EMBL" id="CM001746">
    <property type="protein sequence ID" value="KJB41842.1"/>
    <property type="molecule type" value="Genomic_DNA"/>
</dbReference>
<dbReference type="InterPro" id="IPR018253">
    <property type="entry name" value="DnaJ_domain_CS"/>
</dbReference>
<dbReference type="SUPFAM" id="SSF46565">
    <property type="entry name" value="Chaperone J-domain"/>
    <property type="match status" value="1"/>
</dbReference>
<keyword evidence="6" id="KW-0732">Signal</keyword>
<evidence type="ECO:0000256" key="5">
    <source>
        <dbReference type="ARBA" id="ARBA00078644"/>
    </source>
</evidence>
<feature type="signal peptide" evidence="6">
    <location>
        <begin position="1"/>
        <end position="23"/>
    </location>
</feature>
<evidence type="ECO:0000256" key="1">
    <source>
        <dbReference type="ARBA" id="ARBA00004240"/>
    </source>
</evidence>
<dbReference type="InterPro" id="IPR036869">
    <property type="entry name" value="J_dom_sf"/>
</dbReference>
<dbReference type="InterPro" id="IPR044713">
    <property type="entry name" value="DNJA1/2-like"/>
</dbReference>
<sequence length="256" mass="28504">MALPRSKPLFLLFALSFAIVAIAGKSYYDILQVPKGASDEQIKRAYRKLALKYHPDKNPGNEEANKRFADINNAYEVLSDSEKRGIYDRYGEEGLKQHAASGGRGGMGVNIQDIFSSFFGGGSVEEEERIVKGDDVIVELDATLEDLYMGGTLKFRIHTAPHDRFRREGNDLHATVTITLVQALVGFDKTIKHLDDHLVEIGSKGITKPKEVRKFKGEGMPLHFSNKKGDLFVTYEVLFPTSLAEEQKAKIKSILG</sequence>
<dbReference type="AlphaFoldDB" id="A0A0D2P7U6"/>
<feature type="chain" id="PRO_5002260428" description="DnaJ protein ERDJ3B" evidence="6">
    <location>
        <begin position="24"/>
        <end position="256"/>
    </location>
</feature>
<feature type="domain" description="J" evidence="7">
    <location>
        <begin position="26"/>
        <end position="91"/>
    </location>
</feature>
<dbReference type="GO" id="GO:0051082">
    <property type="term" value="F:unfolded protein binding"/>
    <property type="evidence" value="ECO:0007669"/>
    <property type="project" value="InterPro"/>
</dbReference>
<dbReference type="GO" id="GO:0005788">
    <property type="term" value="C:endoplasmic reticulum lumen"/>
    <property type="evidence" value="ECO:0007669"/>
    <property type="project" value="UniProtKB-ARBA"/>
</dbReference>
<keyword evidence="3" id="KW-0143">Chaperone</keyword>
<keyword evidence="2" id="KW-0256">Endoplasmic reticulum</keyword>
<evidence type="ECO:0000256" key="2">
    <source>
        <dbReference type="ARBA" id="ARBA00022824"/>
    </source>
</evidence>
<dbReference type="CDD" id="cd06257">
    <property type="entry name" value="DnaJ"/>
    <property type="match status" value="1"/>
</dbReference>
<dbReference type="FunFam" id="2.60.260.20:FF:000013">
    <property type="entry name" value="DnaJ subfamily B member 11"/>
    <property type="match status" value="1"/>
</dbReference>
<protein>
    <recommendedName>
        <fullName evidence="4">DnaJ protein ERDJ3B</fullName>
    </recommendedName>
    <alternativeName>
        <fullName evidence="5">Endoplasmic reticulum dnaJ domain-containing protein 3B</fullName>
    </alternativeName>
</protein>
<evidence type="ECO:0000259" key="7">
    <source>
        <dbReference type="PROSITE" id="PS50076"/>
    </source>
</evidence>
<dbReference type="SUPFAM" id="SSF49493">
    <property type="entry name" value="HSP40/DnaJ peptide-binding domain"/>
    <property type="match status" value="1"/>
</dbReference>
<dbReference type="FunFam" id="1.10.287.110:FF:000062">
    <property type="entry name" value="DnaJ protein ERDJ3B"/>
    <property type="match status" value="1"/>
</dbReference>
<dbReference type="Pfam" id="PF01556">
    <property type="entry name" value="DnaJ_C"/>
    <property type="match status" value="1"/>
</dbReference>
<evidence type="ECO:0000256" key="6">
    <source>
        <dbReference type="SAM" id="SignalP"/>
    </source>
</evidence>
<dbReference type="GO" id="GO:0030544">
    <property type="term" value="F:Hsp70 protein binding"/>
    <property type="evidence" value="ECO:0007669"/>
    <property type="project" value="InterPro"/>
</dbReference>